<comment type="caution">
    <text evidence="1">The sequence shown here is derived from an EMBL/GenBank/DDBJ whole genome shotgun (WGS) entry which is preliminary data.</text>
</comment>
<sequence>MYFIMICEYRTGIILELDCKTRFNDFDGQGNIPRLPFFDLESAEKKAAEIVKNNNELEVSIVNENEARFSKRFTYEDL</sequence>
<proteinExistence type="predicted"/>
<keyword evidence="2" id="KW-1185">Reference proteome</keyword>
<dbReference type="Proteomes" id="UP001596003">
    <property type="component" value="Unassembled WGS sequence"/>
</dbReference>
<evidence type="ECO:0000313" key="1">
    <source>
        <dbReference type="EMBL" id="MFC4479218.1"/>
    </source>
</evidence>
<protein>
    <submittedName>
        <fullName evidence="1">Uncharacterized protein</fullName>
    </submittedName>
</protein>
<gene>
    <name evidence="1" type="ORF">ACFO3N_19230</name>
</gene>
<reference evidence="2" key="1">
    <citation type="journal article" date="2019" name="Int. J. Syst. Evol. Microbiol.">
        <title>The Global Catalogue of Microorganisms (GCM) 10K type strain sequencing project: providing services to taxonomists for standard genome sequencing and annotation.</title>
        <authorList>
            <consortium name="The Broad Institute Genomics Platform"/>
            <consortium name="The Broad Institute Genome Sequencing Center for Infectious Disease"/>
            <person name="Wu L."/>
            <person name="Ma J."/>
        </authorList>
    </citation>
    <scope>NUCLEOTIDE SEQUENCE [LARGE SCALE GENOMIC DNA]</scope>
    <source>
        <strain evidence="2">NBRC 103627</strain>
    </source>
</reference>
<dbReference type="EMBL" id="JBHSFY010000013">
    <property type="protein sequence ID" value="MFC4479218.1"/>
    <property type="molecule type" value="Genomic_DNA"/>
</dbReference>
<accession>A0ABV8ZHH0</accession>
<name>A0ABV8ZHH0_9FLAO</name>
<evidence type="ECO:0000313" key="2">
    <source>
        <dbReference type="Proteomes" id="UP001596003"/>
    </source>
</evidence>
<dbReference type="RefSeq" id="WP_379800480.1">
    <property type="nucleotide sequence ID" value="NZ_JBHSFY010000013.1"/>
</dbReference>
<organism evidence="1 2">
    <name type="scientific">Flavobacterium chungangensis</name>
    <dbReference type="NCBI Taxonomy" id="2708132"/>
    <lineage>
        <taxon>Bacteria</taxon>
        <taxon>Pseudomonadati</taxon>
        <taxon>Bacteroidota</taxon>
        <taxon>Flavobacteriia</taxon>
        <taxon>Flavobacteriales</taxon>
        <taxon>Flavobacteriaceae</taxon>
        <taxon>Flavobacterium</taxon>
    </lineage>
</organism>